<accession>A0ABD1ASJ0</accession>
<dbReference type="PANTHER" id="PTHR47074">
    <property type="entry name" value="BNAC02G40300D PROTEIN"/>
    <property type="match status" value="1"/>
</dbReference>
<keyword evidence="3" id="KW-1185">Reference proteome</keyword>
<reference evidence="2 3" key="1">
    <citation type="submission" date="2024-04" db="EMBL/GenBank/DDBJ databases">
        <title>Genome assembly C_amara_ONT_v2.</title>
        <authorList>
            <person name="Yant L."/>
            <person name="Moore C."/>
            <person name="Slenker M."/>
        </authorList>
    </citation>
    <scope>NUCLEOTIDE SEQUENCE [LARGE SCALE GENOMIC DNA]</scope>
    <source>
        <tissue evidence="2">Leaf</tissue>
    </source>
</reference>
<organism evidence="2 3">
    <name type="scientific">Cardamine amara subsp. amara</name>
    <dbReference type="NCBI Taxonomy" id="228776"/>
    <lineage>
        <taxon>Eukaryota</taxon>
        <taxon>Viridiplantae</taxon>
        <taxon>Streptophyta</taxon>
        <taxon>Embryophyta</taxon>
        <taxon>Tracheophyta</taxon>
        <taxon>Spermatophyta</taxon>
        <taxon>Magnoliopsida</taxon>
        <taxon>eudicotyledons</taxon>
        <taxon>Gunneridae</taxon>
        <taxon>Pentapetalae</taxon>
        <taxon>rosids</taxon>
        <taxon>malvids</taxon>
        <taxon>Brassicales</taxon>
        <taxon>Brassicaceae</taxon>
        <taxon>Cardamineae</taxon>
        <taxon>Cardamine</taxon>
    </lineage>
</organism>
<name>A0ABD1ASJ0_CARAN</name>
<dbReference type="AlphaFoldDB" id="A0ABD1ASJ0"/>
<dbReference type="Proteomes" id="UP001558713">
    <property type="component" value="Unassembled WGS sequence"/>
</dbReference>
<dbReference type="EMBL" id="JBANAX010000484">
    <property type="protein sequence ID" value="KAL1207209.1"/>
    <property type="molecule type" value="Genomic_DNA"/>
</dbReference>
<evidence type="ECO:0000259" key="1">
    <source>
        <dbReference type="Pfam" id="PF13456"/>
    </source>
</evidence>
<feature type="domain" description="RNase H type-1" evidence="1">
    <location>
        <begin position="58"/>
        <end position="167"/>
    </location>
</feature>
<protein>
    <recommendedName>
        <fullName evidence="1">RNase H type-1 domain-containing protein</fullName>
    </recommendedName>
</protein>
<gene>
    <name evidence="2" type="ORF">V5N11_036373</name>
</gene>
<evidence type="ECO:0000313" key="3">
    <source>
        <dbReference type="Proteomes" id="UP001558713"/>
    </source>
</evidence>
<dbReference type="Pfam" id="PF13456">
    <property type="entry name" value="RVT_3"/>
    <property type="match status" value="1"/>
</dbReference>
<dbReference type="InterPro" id="IPR002156">
    <property type="entry name" value="RNaseH_domain"/>
</dbReference>
<comment type="caution">
    <text evidence="2">The sequence shown here is derived from an EMBL/GenBank/DDBJ whole genome shotgun (WGS) entry which is preliminary data.</text>
</comment>
<evidence type="ECO:0000313" key="2">
    <source>
        <dbReference type="EMBL" id="KAL1207209.1"/>
    </source>
</evidence>
<sequence length="198" mass="22438">MDNALEEAEHWLKLNEGAAKENKCSLKKKQVSEKNWARPSSGMLKCNVHSSWINGQCHFGGAWILRDESGKPVYHARDAFLPVMNRISAELSCILWTIKSMWDLRVRRMELWSECGAAIGVLSNPQKWPLFRSASDQILQSLSGFNSVCFKLSSSKANYIARDIARSVTKEGRFNSYLALGGPAWLQNKIEEESRVLF</sequence>
<dbReference type="PANTHER" id="PTHR47074:SF53">
    <property type="entry name" value="REVERSE TRANSCRIPTASE-LIKE PROTEIN"/>
    <property type="match status" value="1"/>
</dbReference>
<dbReference type="InterPro" id="IPR052929">
    <property type="entry name" value="RNase_H-like_EbsB-rel"/>
</dbReference>
<proteinExistence type="predicted"/>